<sequence length="379" mass="39576">MTGMLLAPRTTPDTFVSAARAARALAGRDAARADRDRRLSEEVVDALVEAGFARALVPARHGGETTDFATLTEAVATVGEGCASAAWTGSLLAYTARFAAHLPAEGQAEIWADGPDTRLVSSLVSPSATATPADGGWRLAGAWTYASGVEFSDWALVMAPAADVDGRRTARFFAVPRSAYRIEETWDSVGMRATGSHTLVVEETFVPARRTFLMDDMFAGRNAGSDEPRHAQPLFAVNGLTFAGPVLGAARGALELSARAAAGRTARGTEPSETQLIGHARAAGEIDAAGLLLARAAAAVDAAVADEAVVVRNRRDCALATRLLTGAVDALFRAGGTRSQSAGDPLQRIWRDANSAASHMVLQFEPAALAYARGTLTTD</sequence>
<dbReference type="InterPro" id="IPR046373">
    <property type="entry name" value="Acyl-CoA_Oxase/DH_mid-dom_sf"/>
</dbReference>
<evidence type="ECO:0000313" key="3">
    <source>
        <dbReference type="EMBL" id="MEU5711663.1"/>
    </source>
</evidence>
<dbReference type="Gene3D" id="2.40.110.10">
    <property type="entry name" value="Butyryl-CoA Dehydrogenase, subunit A, domain 2"/>
    <property type="match status" value="1"/>
</dbReference>
<dbReference type="Pfam" id="PF08028">
    <property type="entry name" value="Acyl-CoA_dh_2"/>
    <property type="match status" value="1"/>
</dbReference>
<dbReference type="InterPro" id="IPR037069">
    <property type="entry name" value="AcylCoA_DH/ox_N_sf"/>
</dbReference>
<keyword evidence="4" id="KW-1185">Reference proteome</keyword>
<keyword evidence="1" id="KW-0560">Oxidoreductase</keyword>
<evidence type="ECO:0000313" key="4">
    <source>
        <dbReference type="Proteomes" id="UP001551011"/>
    </source>
</evidence>
<dbReference type="Gene3D" id="1.20.140.10">
    <property type="entry name" value="Butyryl-CoA Dehydrogenase, subunit A, domain 3"/>
    <property type="match status" value="1"/>
</dbReference>
<organism evidence="3 4">
    <name type="scientific">Streptomyces flaveolus</name>
    <dbReference type="NCBI Taxonomy" id="67297"/>
    <lineage>
        <taxon>Bacteria</taxon>
        <taxon>Bacillati</taxon>
        <taxon>Actinomycetota</taxon>
        <taxon>Actinomycetes</taxon>
        <taxon>Kitasatosporales</taxon>
        <taxon>Streptomycetaceae</taxon>
        <taxon>Streptomyces</taxon>
    </lineage>
</organism>
<name>A0ABV3AI77_9ACTN</name>
<dbReference type="Gene3D" id="1.10.540.10">
    <property type="entry name" value="Acyl-CoA dehydrogenase/oxidase, N-terminal domain"/>
    <property type="match status" value="1"/>
</dbReference>
<evidence type="ECO:0000256" key="1">
    <source>
        <dbReference type="ARBA" id="ARBA00023002"/>
    </source>
</evidence>
<dbReference type="PANTHER" id="PTHR43884:SF12">
    <property type="entry name" value="ISOVALERYL-COA DEHYDROGENASE, MITOCHONDRIAL-RELATED"/>
    <property type="match status" value="1"/>
</dbReference>
<dbReference type="RefSeq" id="WP_231406420.1">
    <property type="nucleotide sequence ID" value="NZ_JBEXDP010000015.1"/>
</dbReference>
<comment type="caution">
    <text evidence="3">The sequence shown here is derived from an EMBL/GenBank/DDBJ whole genome shotgun (WGS) entry which is preliminary data.</text>
</comment>
<dbReference type="SUPFAM" id="SSF56645">
    <property type="entry name" value="Acyl-CoA dehydrogenase NM domain-like"/>
    <property type="match status" value="1"/>
</dbReference>
<dbReference type="PANTHER" id="PTHR43884">
    <property type="entry name" value="ACYL-COA DEHYDROGENASE"/>
    <property type="match status" value="1"/>
</dbReference>
<dbReference type="InterPro" id="IPR009100">
    <property type="entry name" value="AcylCoA_DH/oxidase_NM_dom_sf"/>
</dbReference>
<protein>
    <submittedName>
        <fullName evidence="3">Acyl-CoA dehydrogenase family protein</fullName>
    </submittedName>
</protein>
<feature type="domain" description="Acyl-CoA dehydrogenase C-terminal" evidence="2">
    <location>
        <begin position="240"/>
        <end position="363"/>
    </location>
</feature>
<gene>
    <name evidence="3" type="ORF">AB0H04_33230</name>
</gene>
<dbReference type="PIRSF" id="PIRSF016578">
    <property type="entry name" value="HsaA"/>
    <property type="match status" value="1"/>
</dbReference>
<accession>A0ABV3AI77</accession>
<proteinExistence type="predicted"/>
<dbReference type="SUPFAM" id="SSF47203">
    <property type="entry name" value="Acyl-CoA dehydrogenase C-terminal domain-like"/>
    <property type="match status" value="1"/>
</dbReference>
<dbReference type="InterPro" id="IPR013107">
    <property type="entry name" value="Acyl-CoA_DH_C"/>
</dbReference>
<dbReference type="Proteomes" id="UP001551011">
    <property type="component" value="Unassembled WGS sequence"/>
</dbReference>
<reference evidence="3 4" key="1">
    <citation type="submission" date="2024-06" db="EMBL/GenBank/DDBJ databases">
        <title>The Natural Products Discovery Center: Release of the First 8490 Sequenced Strains for Exploring Actinobacteria Biosynthetic Diversity.</title>
        <authorList>
            <person name="Kalkreuter E."/>
            <person name="Kautsar S.A."/>
            <person name="Yang D."/>
            <person name="Bader C.D."/>
            <person name="Teijaro C.N."/>
            <person name="Fluegel L."/>
            <person name="Davis C.M."/>
            <person name="Simpson J.R."/>
            <person name="Lauterbach L."/>
            <person name="Steele A.D."/>
            <person name="Gui C."/>
            <person name="Meng S."/>
            <person name="Li G."/>
            <person name="Viehrig K."/>
            <person name="Ye F."/>
            <person name="Su P."/>
            <person name="Kiefer A.F."/>
            <person name="Nichols A."/>
            <person name="Cepeda A.J."/>
            <person name="Yan W."/>
            <person name="Fan B."/>
            <person name="Jiang Y."/>
            <person name="Adhikari A."/>
            <person name="Zheng C.-J."/>
            <person name="Schuster L."/>
            <person name="Cowan T.M."/>
            <person name="Smanski M.J."/>
            <person name="Chevrette M.G."/>
            <person name="De Carvalho L.P.S."/>
            <person name="Shen B."/>
        </authorList>
    </citation>
    <scope>NUCLEOTIDE SEQUENCE [LARGE SCALE GENOMIC DNA]</scope>
    <source>
        <strain evidence="3 4">NPDC020594</strain>
    </source>
</reference>
<dbReference type="InterPro" id="IPR036250">
    <property type="entry name" value="AcylCo_DH-like_C"/>
</dbReference>
<evidence type="ECO:0000259" key="2">
    <source>
        <dbReference type="Pfam" id="PF08028"/>
    </source>
</evidence>
<dbReference type="EMBL" id="JBFAEG010000028">
    <property type="protein sequence ID" value="MEU5711663.1"/>
    <property type="molecule type" value="Genomic_DNA"/>
</dbReference>